<keyword evidence="8" id="KW-1185">Reference proteome</keyword>
<evidence type="ECO:0000256" key="6">
    <source>
        <dbReference type="SAM" id="Phobius"/>
    </source>
</evidence>
<dbReference type="PANTHER" id="PTHR31465">
    <property type="entry name" value="PROTEIN RTA1-RELATED"/>
    <property type="match status" value="1"/>
</dbReference>
<feature type="transmembrane region" description="Helical" evidence="6">
    <location>
        <begin position="192"/>
        <end position="214"/>
    </location>
</feature>
<dbReference type="AlphaFoldDB" id="A0A0U1M6B7"/>
<feature type="compositionally biased region" description="Basic and acidic residues" evidence="5">
    <location>
        <begin position="313"/>
        <end position="329"/>
    </location>
</feature>
<accession>A0A0U1M6B7</accession>
<dbReference type="OrthoDB" id="5384040at2759"/>
<feature type="region of interest" description="Disordered" evidence="5">
    <location>
        <begin position="398"/>
        <end position="422"/>
    </location>
</feature>
<dbReference type="InterPro" id="IPR007568">
    <property type="entry name" value="RTA1"/>
</dbReference>
<feature type="transmembrane region" description="Helical" evidence="6">
    <location>
        <begin position="235"/>
        <end position="253"/>
    </location>
</feature>
<dbReference type="PANTHER" id="PTHR31465:SF15">
    <property type="entry name" value="LIPID TRANSPORTER ATNI-RELATED"/>
    <property type="match status" value="1"/>
</dbReference>
<evidence type="ECO:0000256" key="4">
    <source>
        <dbReference type="ARBA" id="ARBA00023136"/>
    </source>
</evidence>
<feature type="region of interest" description="Disordered" evidence="5">
    <location>
        <begin position="303"/>
        <end position="354"/>
    </location>
</feature>
<protein>
    <recommendedName>
        <fullName evidence="9">Protein RTA1</fullName>
    </recommendedName>
</protein>
<dbReference type="Proteomes" id="UP000054383">
    <property type="component" value="Unassembled WGS sequence"/>
</dbReference>
<evidence type="ECO:0000256" key="2">
    <source>
        <dbReference type="ARBA" id="ARBA00022692"/>
    </source>
</evidence>
<evidence type="ECO:0000256" key="5">
    <source>
        <dbReference type="SAM" id="MobiDB-lite"/>
    </source>
</evidence>
<evidence type="ECO:0000313" key="8">
    <source>
        <dbReference type="Proteomes" id="UP000054383"/>
    </source>
</evidence>
<dbReference type="STRING" id="28573.A0A0U1M6B7"/>
<feature type="transmembrane region" description="Helical" evidence="6">
    <location>
        <begin position="41"/>
        <end position="63"/>
    </location>
</feature>
<keyword evidence="2 6" id="KW-0812">Transmembrane</keyword>
<feature type="transmembrane region" description="Helical" evidence="6">
    <location>
        <begin position="75"/>
        <end position="96"/>
    </location>
</feature>
<dbReference type="EMBL" id="CVMT01000009">
    <property type="protein sequence ID" value="CRG91135.1"/>
    <property type="molecule type" value="Genomic_DNA"/>
</dbReference>
<comment type="subcellular location">
    <subcellularLocation>
        <location evidence="1">Membrane</location>
        <topology evidence="1">Multi-pass membrane protein</topology>
    </subcellularLocation>
</comment>
<evidence type="ECO:0000256" key="3">
    <source>
        <dbReference type="ARBA" id="ARBA00022989"/>
    </source>
</evidence>
<evidence type="ECO:0000313" key="7">
    <source>
        <dbReference type="EMBL" id="CRG91135.1"/>
    </source>
</evidence>
<dbReference type="OMA" id="VNAFIYM"/>
<name>A0A0U1M6B7_TALIS</name>
<dbReference type="GO" id="GO:0016020">
    <property type="term" value="C:membrane"/>
    <property type="evidence" value="ECO:0007669"/>
    <property type="project" value="UniProtKB-SubCell"/>
</dbReference>
<dbReference type="Pfam" id="PF04479">
    <property type="entry name" value="RTA1"/>
    <property type="match status" value="1"/>
</dbReference>
<evidence type="ECO:0008006" key="9">
    <source>
        <dbReference type="Google" id="ProtNLM"/>
    </source>
</evidence>
<evidence type="ECO:0000256" key="1">
    <source>
        <dbReference type="ARBA" id="ARBA00004141"/>
    </source>
</evidence>
<proteinExistence type="predicted"/>
<feature type="transmembrane region" description="Helical" evidence="6">
    <location>
        <begin position="108"/>
        <end position="128"/>
    </location>
</feature>
<keyword evidence="3 6" id="KW-1133">Transmembrane helix</keyword>
<organism evidence="7 8">
    <name type="scientific">Talaromyces islandicus</name>
    <name type="common">Penicillium islandicum</name>
    <dbReference type="NCBI Taxonomy" id="28573"/>
    <lineage>
        <taxon>Eukaryota</taxon>
        <taxon>Fungi</taxon>
        <taxon>Dikarya</taxon>
        <taxon>Ascomycota</taxon>
        <taxon>Pezizomycotina</taxon>
        <taxon>Eurotiomycetes</taxon>
        <taxon>Eurotiomycetidae</taxon>
        <taxon>Eurotiales</taxon>
        <taxon>Trichocomaceae</taxon>
        <taxon>Talaromyces</taxon>
        <taxon>Talaromyces sect. Islandici</taxon>
    </lineage>
</organism>
<gene>
    <name evidence="7" type="ORF">PISL3812_08183</name>
</gene>
<reference evidence="7 8" key="1">
    <citation type="submission" date="2015-04" db="EMBL/GenBank/DDBJ databases">
        <authorList>
            <person name="Syromyatnikov M.Y."/>
            <person name="Popov V.N."/>
        </authorList>
    </citation>
    <scope>NUCLEOTIDE SEQUENCE [LARGE SCALE GENOMIC DNA]</scope>
    <source>
        <strain evidence="7">WF-38-12</strain>
    </source>
</reference>
<feature type="region of interest" description="Disordered" evidence="5">
    <location>
        <begin position="367"/>
        <end position="386"/>
    </location>
</feature>
<feature type="transmembrane region" description="Helical" evidence="6">
    <location>
        <begin position="149"/>
        <end position="172"/>
    </location>
</feature>
<sequence>MATATTTLATATSTTSATATCVSMAPGKDGYLPPEACGNLLMYRPSFAAAVFFVVVFGITTLVHAVQGVVYKKKFTWVVTMGGIWEIAAMLMGALLAKHQNSETYDTLHTILFLLAPLWINAFLYMTLGRMVWFFDERKKLAGLSAQRFGSLFVWLDIFSFLIQATGAIISSQTGVSNSSIMLGLHIYMGGIGAQEFFILCFTVMLITLHRRLIAQEKRGIMLERLHNGTMPWRWLFYGMYFALTMITVRIIFRICQYSKGTDANNAMLSHEAYEYVLDATPMFLSLVALNVTHPGRIISGPDASWPRLSRKEKKELKRQQKAEKEARKKGLYYPDTNTNSQEDFAHGGDSGVAEQTPLNMLRYQEEGGHQSYTAPPAAAAVSHGHYDDVPPVTAYYPAHDHDYQPPSARWEGYSSYDHSRA</sequence>
<keyword evidence="4 6" id="KW-0472">Membrane</keyword>